<comment type="caution">
    <text evidence="1">The sequence shown here is derived from an EMBL/GenBank/DDBJ whole genome shotgun (WGS) entry which is preliminary data.</text>
</comment>
<dbReference type="Proteomes" id="UP001057402">
    <property type="component" value="Chromosome 1"/>
</dbReference>
<accession>A0ACB9SKZ5</accession>
<gene>
    <name evidence="1" type="ORF">MLD38_002320</name>
</gene>
<organism evidence="1 2">
    <name type="scientific">Melastoma candidum</name>
    <dbReference type="NCBI Taxonomy" id="119954"/>
    <lineage>
        <taxon>Eukaryota</taxon>
        <taxon>Viridiplantae</taxon>
        <taxon>Streptophyta</taxon>
        <taxon>Embryophyta</taxon>
        <taxon>Tracheophyta</taxon>
        <taxon>Spermatophyta</taxon>
        <taxon>Magnoliopsida</taxon>
        <taxon>eudicotyledons</taxon>
        <taxon>Gunneridae</taxon>
        <taxon>Pentapetalae</taxon>
        <taxon>rosids</taxon>
        <taxon>malvids</taxon>
        <taxon>Myrtales</taxon>
        <taxon>Melastomataceae</taxon>
        <taxon>Melastomatoideae</taxon>
        <taxon>Melastomateae</taxon>
        <taxon>Melastoma</taxon>
    </lineage>
</organism>
<evidence type="ECO:0000313" key="1">
    <source>
        <dbReference type="EMBL" id="KAI4390183.1"/>
    </source>
</evidence>
<dbReference type="EMBL" id="CM042880">
    <property type="protein sequence ID" value="KAI4390183.1"/>
    <property type="molecule type" value="Genomic_DNA"/>
</dbReference>
<evidence type="ECO:0000313" key="2">
    <source>
        <dbReference type="Proteomes" id="UP001057402"/>
    </source>
</evidence>
<name>A0ACB9SKZ5_9MYRT</name>
<reference evidence="2" key="1">
    <citation type="journal article" date="2023" name="Front. Plant Sci.">
        <title>Chromosomal-level genome assembly of Melastoma candidum provides insights into trichome evolution.</title>
        <authorList>
            <person name="Zhong Y."/>
            <person name="Wu W."/>
            <person name="Sun C."/>
            <person name="Zou P."/>
            <person name="Liu Y."/>
            <person name="Dai S."/>
            <person name="Zhou R."/>
        </authorList>
    </citation>
    <scope>NUCLEOTIDE SEQUENCE [LARGE SCALE GENOMIC DNA]</scope>
</reference>
<proteinExistence type="predicted"/>
<keyword evidence="2" id="KW-1185">Reference proteome</keyword>
<sequence>MTDTRADEAEHGITIKSTGISLYYEMSDEALKSYKGESNASTGRKVRIMGPNYVLGEKKDLYFITKTATLMNEKEVDVCPMRAMKFSVSPVVHVAVRCKVSSDLPKLVEGLNRLAKSDCMVACSIEESGEHVVAGAGELHLEVCLKDRQEQFMGGAEIV</sequence>
<protein>
    <submittedName>
        <fullName evidence="1">Uncharacterized protein</fullName>
    </submittedName>
</protein>